<feature type="compositionally biased region" description="Basic and acidic residues" evidence="1">
    <location>
        <begin position="23"/>
        <end position="33"/>
    </location>
</feature>
<keyword evidence="3" id="KW-1185">Reference proteome</keyword>
<comment type="caution">
    <text evidence="2">The sequence shown here is derived from an EMBL/GenBank/DDBJ whole genome shotgun (WGS) entry which is preliminary data.</text>
</comment>
<dbReference type="AlphaFoldDB" id="A0AAD7T0P2"/>
<feature type="region of interest" description="Disordered" evidence="1">
    <location>
        <begin position="1"/>
        <end position="33"/>
    </location>
</feature>
<evidence type="ECO:0000256" key="1">
    <source>
        <dbReference type="SAM" id="MobiDB-lite"/>
    </source>
</evidence>
<sequence>MSSEVLSKKGVDDDIPARPLPNSDHKTMEDAETDARFAQCQEAVALQAMRSDEKQQQAKILAGSNALPASAASRARWRGPSPGRRRP</sequence>
<reference evidence="2" key="1">
    <citation type="journal article" date="2023" name="Science">
        <title>Genome structures resolve the early diversification of teleost fishes.</title>
        <authorList>
            <person name="Parey E."/>
            <person name="Louis A."/>
            <person name="Montfort J."/>
            <person name="Bouchez O."/>
            <person name="Roques C."/>
            <person name="Iampietro C."/>
            <person name="Lluch J."/>
            <person name="Castinel A."/>
            <person name="Donnadieu C."/>
            <person name="Desvignes T."/>
            <person name="Floi Bucao C."/>
            <person name="Jouanno E."/>
            <person name="Wen M."/>
            <person name="Mejri S."/>
            <person name="Dirks R."/>
            <person name="Jansen H."/>
            <person name="Henkel C."/>
            <person name="Chen W.J."/>
            <person name="Zahm M."/>
            <person name="Cabau C."/>
            <person name="Klopp C."/>
            <person name="Thompson A.W."/>
            <person name="Robinson-Rechavi M."/>
            <person name="Braasch I."/>
            <person name="Lecointre G."/>
            <person name="Bobe J."/>
            <person name="Postlethwait J.H."/>
            <person name="Berthelot C."/>
            <person name="Roest Crollius H."/>
            <person name="Guiguen Y."/>
        </authorList>
    </citation>
    <scope>NUCLEOTIDE SEQUENCE</scope>
    <source>
        <strain evidence="2">NC1722</strain>
    </source>
</reference>
<feature type="compositionally biased region" description="Low complexity" evidence="1">
    <location>
        <begin position="78"/>
        <end position="87"/>
    </location>
</feature>
<evidence type="ECO:0000313" key="2">
    <source>
        <dbReference type="EMBL" id="KAJ8412261.1"/>
    </source>
</evidence>
<feature type="region of interest" description="Disordered" evidence="1">
    <location>
        <begin position="48"/>
        <end position="87"/>
    </location>
</feature>
<dbReference type="Proteomes" id="UP001221898">
    <property type="component" value="Unassembled WGS sequence"/>
</dbReference>
<name>A0AAD7T0P2_9TELE</name>
<accession>A0AAD7T0P2</accession>
<proteinExistence type="predicted"/>
<evidence type="ECO:0000313" key="3">
    <source>
        <dbReference type="Proteomes" id="UP001221898"/>
    </source>
</evidence>
<dbReference type="EMBL" id="JAINUG010000020">
    <property type="protein sequence ID" value="KAJ8412261.1"/>
    <property type="molecule type" value="Genomic_DNA"/>
</dbReference>
<gene>
    <name evidence="2" type="ORF">AAFF_G00145280</name>
</gene>
<protein>
    <submittedName>
        <fullName evidence="2">Uncharacterized protein</fullName>
    </submittedName>
</protein>
<organism evidence="2 3">
    <name type="scientific">Aldrovandia affinis</name>
    <dbReference type="NCBI Taxonomy" id="143900"/>
    <lineage>
        <taxon>Eukaryota</taxon>
        <taxon>Metazoa</taxon>
        <taxon>Chordata</taxon>
        <taxon>Craniata</taxon>
        <taxon>Vertebrata</taxon>
        <taxon>Euteleostomi</taxon>
        <taxon>Actinopterygii</taxon>
        <taxon>Neopterygii</taxon>
        <taxon>Teleostei</taxon>
        <taxon>Notacanthiformes</taxon>
        <taxon>Halosauridae</taxon>
        <taxon>Aldrovandia</taxon>
    </lineage>
</organism>
<feature type="compositionally biased region" description="Basic and acidic residues" evidence="1">
    <location>
        <begin position="1"/>
        <end position="16"/>
    </location>
</feature>